<dbReference type="InterPro" id="IPR003675">
    <property type="entry name" value="Rce1/LyrA-like_dom"/>
</dbReference>
<protein>
    <submittedName>
        <fullName evidence="2">CPBP family intramembrane metalloprotease</fullName>
    </submittedName>
</protein>
<keyword evidence="3" id="KW-1185">Reference proteome</keyword>
<sequence length="238" mass="28099">MCTSKVEKRKRHPLLILICYSCFATLTIFYGLVERHSLLITFVGFHFVTCLIIPIFHACWEGNLAVKWREAWGLHRHQERKLKGIWWGIISGILLFMLICFGFHLLLLSGMSTEWMRLKLFSWGLTDGSKWWFALYMTVGNSLLEELLWRGFLLERLLYNMSLSKAILLSSFFYALYHFIIGATLFGAQIGLLATFLVFVTGMFWGWLRRTYQSIYPTWISHLFADWALMYMMLRYVL</sequence>
<dbReference type="Proteomes" id="UP000319432">
    <property type="component" value="Chromosome"/>
</dbReference>
<dbReference type="GO" id="GO:0004175">
    <property type="term" value="F:endopeptidase activity"/>
    <property type="evidence" value="ECO:0007669"/>
    <property type="project" value="UniProtKB-ARBA"/>
</dbReference>
<evidence type="ECO:0000313" key="3">
    <source>
        <dbReference type="Proteomes" id="UP000319432"/>
    </source>
</evidence>
<dbReference type="Pfam" id="PF02517">
    <property type="entry name" value="Rce1-like"/>
    <property type="match status" value="1"/>
</dbReference>
<keyword evidence="2" id="KW-0645">Protease</keyword>
<gene>
    <name evidence="2" type="ORF">EEL30_24220</name>
</gene>
<dbReference type="EMBL" id="CP033464">
    <property type="protein sequence ID" value="QDX95124.1"/>
    <property type="molecule type" value="Genomic_DNA"/>
</dbReference>
<keyword evidence="2" id="KW-0482">Metalloprotease</keyword>
<dbReference type="OrthoDB" id="449657at2"/>
<dbReference type="GO" id="GO:0080120">
    <property type="term" value="P:CAAX-box protein maturation"/>
    <property type="evidence" value="ECO:0007669"/>
    <property type="project" value="UniProtKB-ARBA"/>
</dbReference>
<keyword evidence="2" id="KW-0378">Hydrolase</keyword>
<dbReference type="GO" id="GO:0008237">
    <property type="term" value="F:metallopeptidase activity"/>
    <property type="evidence" value="ECO:0007669"/>
    <property type="project" value="UniProtKB-KW"/>
</dbReference>
<name>A0A502IYZ1_BRELA</name>
<evidence type="ECO:0000259" key="1">
    <source>
        <dbReference type="Pfam" id="PF02517"/>
    </source>
</evidence>
<proteinExistence type="predicted"/>
<organism evidence="2 3">
    <name type="scientific">Brevibacillus laterosporus</name>
    <name type="common">Bacillus laterosporus</name>
    <dbReference type="NCBI Taxonomy" id="1465"/>
    <lineage>
        <taxon>Bacteria</taxon>
        <taxon>Bacillati</taxon>
        <taxon>Bacillota</taxon>
        <taxon>Bacilli</taxon>
        <taxon>Bacillales</taxon>
        <taxon>Paenibacillaceae</taxon>
        <taxon>Brevibacillus</taxon>
    </lineage>
</organism>
<accession>A0A502IYZ1</accession>
<feature type="domain" description="CAAX prenyl protease 2/Lysostaphin resistance protein A-like" evidence="1">
    <location>
        <begin position="129"/>
        <end position="227"/>
    </location>
</feature>
<dbReference type="GO" id="GO:0006508">
    <property type="term" value="P:proteolysis"/>
    <property type="evidence" value="ECO:0007669"/>
    <property type="project" value="UniProtKB-KW"/>
</dbReference>
<reference evidence="2 3" key="1">
    <citation type="submission" date="2018-11" db="EMBL/GenBank/DDBJ databases">
        <title>Phylogenetic determinants of toxin gene distribution in genomes of Brevibacillus laterosporus.</title>
        <authorList>
            <person name="Glare T.R."/>
            <person name="Durrant A."/>
            <person name="Berry C."/>
            <person name="Palma L."/>
            <person name="Ormskirk M."/>
            <person name="Cox M.O."/>
        </authorList>
    </citation>
    <scope>NUCLEOTIDE SEQUENCE [LARGE SCALE GENOMIC DNA]</scope>
    <source>
        <strain evidence="2 3">1821L</strain>
    </source>
</reference>
<evidence type="ECO:0000313" key="2">
    <source>
        <dbReference type="EMBL" id="QDX95124.1"/>
    </source>
</evidence>
<dbReference type="AlphaFoldDB" id="A0A502IYZ1"/>